<reference evidence="1" key="1">
    <citation type="submission" date="2020-08" db="EMBL/GenBank/DDBJ databases">
        <title>Genome sequencing and assembly of the red palm weevil Rhynchophorus ferrugineus.</title>
        <authorList>
            <person name="Dias G.B."/>
            <person name="Bergman C.M."/>
            <person name="Manee M."/>
        </authorList>
    </citation>
    <scope>NUCLEOTIDE SEQUENCE</scope>
    <source>
        <strain evidence="1">AA-2017</strain>
        <tissue evidence="1">Whole larva</tissue>
    </source>
</reference>
<comment type="caution">
    <text evidence="1">The sequence shown here is derived from an EMBL/GenBank/DDBJ whole genome shotgun (WGS) entry which is preliminary data.</text>
</comment>
<name>A0A834M1S0_RHYFE</name>
<dbReference type="EMBL" id="JAACXV010017213">
    <property type="protein sequence ID" value="KAF7264391.1"/>
    <property type="molecule type" value="Genomic_DNA"/>
</dbReference>
<organism evidence="1 2">
    <name type="scientific">Rhynchophorus ferrugineus</name>
    <name type="common">Red palm weevil</name>
    <name type="synonym">Curculio ferrugineus</name>
    <dbReference type="NCBI Taxonomy" id="354439"/>
    <lineage>
        <taxon>Eukaryota</taxon>
        <taxon>Metazoa</taxon>
        <taxon>Ecdysozoa</taxon>
        <taxon>Arthropoda</taxon>
        <taxon>Hexapoda</taxon>
        <taxon>Insecta</taxon>
        <taxon>Pterygota</taxon>
        <taxon>Neoptera</taxon>
        <taxon>Endopterygota</taxon>
        <taxon>Coleoptera</taxon>
        <taxon>Polyphaga</taxon>
        <taxon>Cucujiformia</taxon>
        <taxon>Curculionidae</taxon>
        <taxon>Dryophthorinae</taxon>
        <taxon>Rhynchophorus</taxon>
    </lineage>
</organism>
<sequence length="58" mass="6685">HLRYDAFDDSGVPSRYVKAVHIDKEVKTFRLEWVVCARERCMGVIVAFYLPPFADLPG</sequence>
<dbReference type="Proteomes" id="UP000625711">
    <property type="component" value="Unassembled WGS sequence"/>
</dbReference>
<feature type="non-terminal residue" evidence="1">
    <location>
        <position position="1"/>
    </location>
</feature>
<dbReference type="AlphaFoldDB" id="A0A834M1S0"/>
<evidence type="ECO:0000313" key="1">
    <source>
        <dbReference type="EMBL" id="KAF7264391.1"/>
    </source>
</evidence>
<proteinExistence type="predicted"/>
<gene>
    <name evidence="1" type="ORF">GWI33_023319</name>
</gene>
<accession>A0A834M1S0</accession>
<evidence type="ECO:0000313" key="2">
    <source>
        <dbReference type="Proteomes" id="UP000625711"/>
    </source>
</evidence>
<keyword evidence="2" id="KW-1185">Reference proteome</keyword>
<protein>
    <submittedName>
        <fullName evidence="1">Uncharacterized protein</fullName>
    </submittedName>
</protein>